<dbReference type="OrthoDB" id="2971563at2"/>
<keyword evidence="2" id="KW-0378">Hydrolase</keyword>
<gene>
    <name evidence="2" type="ORF">DRW48_02825</name>
</gene>
<dbReference type="PANTHER" id="PTHR23131">
    <property type="entry name" value="ENDORIBONUCLEASE LACTB2"/>
    <property type="match status" value="1"/>
</dbReference>
<proteinExistence type="predicted"/>
<dbReference type="Gene3D" id="3.60.15.10">
    <property type="entry name" value="Ribonuclease Z/Hydroxyacylglutathione hydrolase-like"/>
    <property type="match status" value="1"/>
</dbReference>
<dbReference type="InterPro" id="IPR036388">
    <property type="entry name" value="WH-like_DNA-bd_sf"/>
</dbReference>
<dbReference type="InterPro" id="IPR001279">
    <property type="entry name" value="Metallo-B-lactamas"/>
</dbReference>
<name>A0A344PNS6_9RHOB</name>
<dbReference type="KEGG" id="pars:DRW48_02825"/>
<evidence type="ECO:0000313" key="3">
    <source>
        <dbReference type="Proteomes" id="UP000252023"/>
    </source>
</evidence>
<dbReference type="Gene3D" id="1.10.10.10">
    <property type="entry name" value="Winged helix-like DNA-binding domain superfamily/Winged helix DNA-binding domain"/>
    <property type="match status" value="1"/>
</dbReference>
<dbReference type="InterPro" id="IPR036866">
    <property type="entry name" value="RibonucZ/Hydroxyglut_hydro"/>
</dbReference>
<dbReference type="EMBL" id="CP030918">
    <property type="protein sequence ID" value="AXC51031.1"/>
    <property type="molecule type" value="Genomic_DNA"/>
</dbReference>
<dbReference type="SMART" id="SM00849">
    <property type="entry name" value="Lactamase_B"/>
    <property type="match status" value="1"/>
</dbReference>
<dbReference type="GO" id="GO:0016787">
    <property type="term" value="F:hydrolase activity"/>
    <property type="evidence" value="ECO:0007669"/>
    <property type="project" value="UniProtKB-KW"/>
</dbReference>
<keyword evidence="3" id="KW-1185">Reference proteome</keyword>
<reference evidence="3" key="1">
    <citation type="submission" date="2018-07" db="EMBL/GenBank/DDBJ databases">
        <title>Genome sequencing of Paracoccus sp. SC2-6.</title>
        <authorList>
            <person name="Heo J."/>
            <person name="Kim S.-J."/>
            <person name="Kwon S.-W."/>
        </authorList>
    </citation>
    <scope>NUCLEOTIDE SEQUENCE [LARGE SCALE GENOMIC DNA]</scope>
    <source>
        <strain evidence="3">SC2-6</strain>
    </source>
</reference>
<protein>
    <submittedName>
        <fullName evidence="2">MBL fold metallo-hydrolase</fullName>
    </submittedName>
</protein>
<accession>A0A344PNS6</accession>
<dbReference type="Pfam" id="PF00753">
    <property type="entry name" value="Lactamase_B"/>
    <property type="match status" value="1"/>
</dbReference>
<dbReference type="Proteomes" id="UP000252023">
    <property type="component" value="Chromosome"/>
</dbReference>
<dbReference type="AlphaFoldDB" id="A0A344PNS6"/>
<dbReference type="PANTHER" id="PTHR23131:SF4">
    <property type="entry name" value="METALLO-BETA-LACTAMASE SUPERFAMILY POTEIN"/>
    <property type="match status" value="1"/>
</dbReference>
<dbReference type="InterPro" id="IPR050662">
    <property type="entry name" value="Sec-metab_biosynth-thioest"/>
</dbReference>
<feature type="domain" description="Metallo-beta-lactamase" evidence="1">
    <location>
        <begin position="11"/>
        <end position="226"/>
    </location>
</feature>
<dbReference type="SUPFAM" id="SSF56281">
    <property type="entry name" value="Metallo-hydrolase/oxidoreductase"/>
    <property type="match status" value="1"/>
</dbReference>
<sequence length="323" mass="34879">MRLPLPMRLDHVNIYALADDDGWTVIDTGFDDAPSRAQWAALRAGPLAGRVARVLVTHSHADHVGRAGALQVEGAEVLMSRTAWLTARMLWLDQPRHPPPEQLQFWRAAGMPAEMLARRATERPWHSADVAAPLRPGFRRLQEGQCLTLGSRRWAVRMGEGHAAEHATLWSDDGIVIGGDQLLPRISPNLGVYPTEPLADPVGDWMDSCARLARFARPDQLVLPGHGLPFTGLPFRLAALIGNHRAALDRLVSVLAEAPRTAVGCFDVLYRRRIGEGEFGLALVEAVAHINRLRAEGLIEAAGTTADGGTLWGATGAGAASGT</sequence>
<evidence type="ECO:0000259" key="1">
    <source>
        <dbReference type="SMART" id="SM00849"/>
    </source>
</evidence>
<organism evidence="2 3">
    <name type="scientific">Paracoccus suum</name>
    <dbReference type="NCBI Taxonomy" id="2259340"/>
    <lineage>
        <taxon>Bacteria</taxon>
        <taxon>Pseudomonadati</taxon>
        <taxon>Pseudomonadota</taxon>
        <taxon>Alphaproteobacteria</taxon>
        <taxon>Rhodobacterales</taxon>
        <taxon>Paracoccaceae</taxon>
        <taxon>Paracoccus</taxon>
    </lineage>
</organism>
<evidence type="ECO:0000313" key="2">
    <source>
        <dbReference type="EMBL" id="AXC51031.1"/>
    </source>
</evidence>